<dbReference type="Proteomes" id="UP000078559">
    <property type="component" value="Chromosome 2"/>
</dbReference>
<proteinExistence type="predicted"/>
<protein>
    <submittedName>
        <fullName evidence="1">Uncharacterized protein</fullName>
    </submittedName>
</protein>
<keyword evidence="2" id="KW-1185">Reference proteome</keyword>
<gene>
    <name evidence="1" type="ORF">VM1G_11408</name>
</gene>
<evidence type="ECO:0000313" key="1">
    <source>
        <dbReference type="EMBL" id="KUI66674.1"/>
    </source>
</evidence>
<accession>A0A194VR52</accession>
<name>A0A194VR52_CYTMA</name>
<dbReference type="AlphaFoldDB" id="A0A194VR52"/>
<organism evidence="1 2">
    <name type="scientific">Cytospora mali</name>
    <name type="common">Apple Valsa canker fungus</name>
    <name type="synonym">Valsa mali</name>
    <dbReference type="NCBI Taxonomy" id="578113"/>
    <lineage>
        <taxon>Eukaryota</taxon>
        <taxon>Fungi</taxon>
        <taxon>Dikarya</taxon>
        <taxon>Ascomycota</taxon>
        <taxon>Pezizomycotina</taxon>
        <taxon>Sordariomycetes</taxon>
        <taxon>Sordariomycetidae</taxon>
        <taxon>Diaporthales</taxon>
        <taxon>Cytosporaceae</taxon>
        <taxon>Cytospora</taxon>
    </lineage>
</organism>
<evidence type="ECO:0000313" key="2">
    <source>
        <dbReference type="Proteomes" id="UP000078559"/>
    </source>
</evidence>
<dbReference type="EMBL" id="CM003099">
    <property type="protein sequence ID" value="KUI66674.1"/>
    <property type="molecule type" value="Genomic_DNA"/>
</dbReference>
<reference evidence="1" key="1">
    <citation type="submission" date="2014-12" db="EMBL/GenBank/DDBJ databases">
        <title>Genome Sequence of Valsa Canker Pathogens Uncovers a Specific Adaption of Colonization on Woody Bark.</title>
        <authorList>
            <person name="Yin Z."/>
            <person name="Liu H."/>
            <person name="Gao X."/>
            <person name="Li Z."/>
            <person name="Song N."/>
            <person name="Ke X."/>
            <person name="Dai Q."/>
            <person name="Wu Y."/>
            <person name="Sun Y."/>
            <person name="Xu J.-R."/>
            <person name="Kang Z.K."/>
            <person name="Wang L."/>
            <person name="Huang L."/>
        </authorList>
    </citation>
    <scope>NUCLEOTIDE SEQUENCE [LARGE SCALE GENOMIC DNA]</scope>
    <source>
        <strain evidence="1">03-8</strain>
    </source>
</reference>
<sequence length="63" mass="6700">MAHTSASIAEPATSSSGQYVSRWASRYRGGLKGDQAPDGCEGDPELIASSPSFMLPVWTWLQG</sequence>